<dbReference type="InterPro" id="IPR051510">
    <property type="entry name" value="SKI8"/>
</dbReference>
<keyword evidence="2" id="KW-0677">Repeat</keyword>
<dbReference type="Proteomes" id="UP001208570">
    <property type="component" value="Unassembled WGS sequence"/>
</dbReference>
<dbReference type="InterPro" id="IPR001680">
    <property type="entry name" value="WD40_rpt"/>
</dbReference>
<accession>A0AAD9JLD0</accession>
<dbReference type="EMBL" id="JAODUP010000245">
    <property type="protein sequence ID" value="KAK2155236.1"/>
    <property type="molecule type" value="Genomic_DNA"/>
</dbReference>
<comment type="caution">
    <text evidence="4">The sequence shown here is derived from an EMBL/GenBank/DDBJ whole genome shotgun (WGS) entry which is preliminary data.</text>
</comment>
<evidence type="ECO:0000256" key="2">
    <source>
        <dbReference type="ARBA" id="ARBA00022737"/>
    </source>
</evidence>
<dbReference type="InterPro" id="IPR015943">
    <property type="entry name" value="WD40/YVTN_repeat-like_dom_sf"/>
</dbReference>
<dbReference type="SMART" id="SM00320">
    <property type="entry name" value="WD40"/>
    <property type="match status" value="1"/>
</dbReference>
<feature type="repeat" description="WD" evidence="3">
    <location>
        <begin position="50"/>
        <end position="71"/>
    </location>
</feature>
<proteinExistence type="predicted"/>
<sequence length="80" mass="8880">MHALVHKQEQAHEDSIWSCAWAKSEKDGSENIVTGSVDDTVKVWKCLLAASNSLDSHIRLWDLEAGKQVKDIDAGPGKYM</sequence>
<dbReference type="PANTHER" id="PTHR44090">
    <property type="entry name" value="WD REPEAT-CONTAINING PROTEIN 61"/>
    <property type="match status" value="1"/>
</dbReference>
<dbReference type="AlphaFoldDB" id="A0AAD9JLD0"/>
<evidence type="ECO:0000256" key="1">
    <source>
        <dbReference type="ARBA" id="ARBA00022574"/>
    </source>
</evidence>
<feature type="repeat" description="WD" evidence="3">
    <location>
        <begin position="9"/>
        <end position="45"/>
    </location>
</feature>
<dbReference type="Pfam" id="PF00400">
    <property type="entry name" value="WD40"/>
    <property type="match status" value="1"/>
</dbReference>
<dbReference type="SUPFAM" id="SSF50978">
    <property type="entry name" value="WD40 repeat-like"/>
    <property type="match status" value="1"/>
</dbReference>
<evidence type="ECO:0000313" key="4">
    <source>
        <dbReference type="EMBL" id="KAK2155236.1"/>
    </source>
</evidence>
<reference evidence="4" key="1">
    <citation type="journal article" date="2023" name="Mol. Biol. Evol.">
        <title>Third-Generation Sequencing Reveals the Adaptive Role of the Epigenome in Three Deep-Sea Polychaetes.</title>
        <authorList>
            <person name="Perez M."/>
            <person name="Aroh O."/>
            <person name="Sun Y."/>
            <person name="Lan Y."/>
            <person name="Juniper S.K."/>
            <person name="Young C.R."/>
            <person name="Angers B."/>
            <person name="Qian P.Y."/>
        </authorList>
    </citation>
    <scope>NUCLEOTIDE SEQUENCE</scope>
    <source>
        <strain evidence="4">P08H-3</strain>
    </source>
</reference>
<dbReference type="PANTHER" id="PTHR44090:SF1">
    <property type="entry name" value="SUPERKILLER COMPLEX PROTEIN 8"/>
    <property type="match status" value="1"/>
</dbReference>
<dbReference type="InterPro" id="IPR036322">
    <property type="entry name" value="WD40_repeat_dom_sf"/>
</dbReference>
<dbReference type="Gene3D" id="2.130.10.10">
    <property type="entry name" value="YVTN repeat-like/Quinoprotein amine dehydrogenase"/>
    <property type="match status" value="1"/>
</dbReference>
<gene>
    <name evidence="4" type="ORF">LSH36_245g01034</name>
</gene>
<name>A0AAD9JLD0_9ANNE</name>
<dbReference type="GO" id="GO:0016593">
    <property type="term" value="C:Cdc73/Paf1 complex"/>
    <property type="evidence" value="ECO:0007669"/>
    <property type="project" value="TreeGrafter"/>
</dbReference>
<organism evidence="4 5">
    <name type="scientific">Paralvinella palmiformis</name>
    <dbReference type="NCBI Taxonomy" id="53620"/>
    <lineage>
        <taxon>Eukaryota</taxon>
        <taxon>Metazoa</taxon>
        <taxon>Spiralia</taxon>
        <taxon>Lophotrochozoa</taxon>
        <taxon>Annelida</taxon>
        <taxon>Polychaeta</taxon>
        <taxon>Sedentaria</taxon>
        <taxon>Canalipalpata</taxon>
        <taxon>Terebellida</taxon>
        <taxon>Terebelliformia</taxon>
        <taxon>Alvinellidae</taxon>
        <taxon>Paralvinella</taxon>
    </lineage>
</organism>
<keyword evidence="1 3" id="KW-0853">WD repeat</keyword>
<protein>
    <submittedName>
        <fullName evidence="4">Uncharacterized protein</fullName>
    </submittedName>
</protein>
<keyword evidence="5" id="KW-1185">Reference proteome</keyword>
<evidence type="ECO:0000313" key="5">
    <source>
        <dbReference type="Proteomes" id="UP001208570"/>
    </source>
</evidence>
<evidence type="ECO:0000256" key="3">
    <source>
        <dbReference type="PROSITE-ProRule" id="PRU00221"/>
    </source>
</evidence>
<dbReference type="PROSITE" id="PS50082">
    <property type="entry name" value="WD_REPEATS_2"/>
    <property type="match status" value="2"/>
</dbReference>